<dbReference type="InterPro" id="IPR046757">
    <property type="entry name" value="YL1_N"/>
</dbReference>
<dbReference type="PANTHER" id="PTHR13275">
    <property type="entry name" value="YL-1 PROTEIN TRANSCRIPTION FACTOR-LIKE 1"/>
    <property type="match status" value="1"/>
</dbReference>
<name>A0A7S0X1N8_9CHLO</name>
<feature type="compositionally biased region" description="Acidic residues" evidence="2">
    <location>
        <begin position="37"/>
        <end position="49"/>
    </location>
</feature>
<gene>
    <name evidence="4" type="ORF">CLEI1391_LOCUS20624</name>
</gene>
<feature type="compositionally biased region" description="Low complexity" evidence="2">
    <location>
        <begin position="233"/>
        <end position="282"/>
    </location>
</feature>
<comment type="similarity">
    <text evidence="1">Belongs to the VPS72/YL1 family.</text>
</comment>
<dbReference type="SMART" id="SM00993">
    <property type="entry name" value="YL1_C"/>
    <property type="match status" value="1"/>
</dbReference>
<dbReference type="EMBL" id="HBFB01036738">
    <property type="protein sequence ID" value="CAD8696437.1"/>
    <property type="molecule type" value="Transcribed_RNA"/>
</dbReference>
<dbReference type="GO" id="GO:0005634">
    <property type="term" value="C:nucleus"/>
    <property type="evidence" value="ECO:0007669"/>
    <property type="project" value="TreeGrafter"/>
</dbReference>
<dbReference type="Pfam" id="PF08265">
    <property type="entry name" value="YL1_C"/>
    <property type="match status" value="1"/>
</dbReference>
<dbReference type="PANTHER" id="PTHR13275:SF4">
    <property type="entry name" value="VACUOLAR PROTEIN SORTING-ASSOCIATED PROTEIN 72 HOMOLOG"/>
    <property type="match status" value="1"/>
</dbReference>
<feature type="compositionally biased region" description="Acidic residues" evidence="2">
    <location>
        <begin position="62"/>
        <end position="84"/>
    </location>
</feature>
<dbReference type="AlphaFoldDB" id="A0A7S0X1N8"/>
<evidence type="ECO:0000256" key="1">
    <source>
        <dbReference type="ARBA" id="ARBA00006832"/>
    </source>
</evidence>
<feature type="region of interest" description="Disordered" evidence="2">
    <location>
        <begin position="1"/>
        <end position="128"/>
    </location>
</feature>
<organism evidence="4">
    <name type="scientific">Chlamydomonas leiostraca</name>
    <dbReference type="NCBI Taxonomy" id="1034604"/>
    <lineage>
        <taxon>Eukaryota</taxon>
        <taxon>Viridiplantae</taxon>
        <taxon>Chlorophyta</taxon>
        <taxon>core chlorophytes</taxon>
        <taxon>Chlorophyceae</taxon>
        <taxon>CS clade</taxon>
        <taxon>Chlamydomonadales</taxon>
        <taxon>Chlamydomonadaceae</taxon>
        <taxon>Chlamydomonas</taxon>
    </lineage>
</organism>
<evidence type="ECO:0000313" key="4">
    <source>
        <dbReference type="EMBL" id="CAD8696437.1"/>
    </source>
</evidence>
<sequence>MGGRELPQRSTRGKRMRDAINDEEDQADQEFWNQDFFQEEQADIDYDENHDEHKEDYKGDEVFDSDFDDPEEEDDDDDAADDVDDKPKKKALKAPEPKAHKPKPKPKEEGDEPPKPKRSKEEIAAEKAAWDAQYAVPTLRRSTMARVAEAEEVRALREQVKPRRAKATRGAEWRPMSQAELLAEAARTEVENMTSLKVMLAMEEEIKKRAVIIKHKYLGPIVKFRSTRRPLPGQALHQDAQQAAADGAAAGEAAAAGAGQKDGAAAEPSKGQQAPGDKAAGAGKDGDTEMADADKAGSKGGSPSKDAAAGDKAAGEGEGGDKAAAPAGAEGGKPEEGKKKKVDDLDYEALAFFEMVNMHYPPMWLRSYRKLPPPAPAMCPVTHQPAMYRDPKTGTPFASAAAYRKLHGLPPAPPPAVPAQAATAAVPDVLPSPSPYFPMVPPQALPLDMQALLVSCCKSLHQGGGTARTVGAAWAG</sequence>
<reference evidence="4" key="1">
    <citation type="submission" date="2021-01" db="EMBL/GenBank/DDBJ databases">
        <authorList>
            <person name="Corre E."/>
            <person name="Pelletier E."/>
            <person name="Niang G."/>
            <person name="Scheremetjew M."/>
            <person name="Finn R."/>
            <person name="Kale V."/>
            <person name="Holt S."/>
            <person name="Cochrane G."/>
            <person name="Meng A."/>
            <person name="Brown T."/>
            <person name="Cohen L."/>
        </authorList>
    </citation>
    <scope>NUCLEOTIDE SEQUENCE</scope>
    <source>
        <strain evidence="4">SAG 11-49</strain>
    </source>
</reference>
<evidence type="ECO:0000259" key="3">
    <source>
        <dbReference type="SMART" id="SM00993"/>
    </source>
</evidence>
<feature type="region of interest" description="Disordered" evidence="2">
    <location>
        <begin position="233"/>
        <end position="340"/>
    </location>
</feature>
<dbReference type="InterPro" id="IPR013272">
    <property type="entry name" value="Vps72/YL1_C"/>
</dbReference>
<feature type="compositionally biased region" description="Basic and acidic residues" evidence="2">
    <location>
        <begin position="284"/>
        <end position="297"/>
    </location>
</feature>
<evidence type="ECO:0000256" key="2">
    <source>
        <dbReference type="SAM" id="MobiDB-lite"/>
    </source>
</evidence>
<feature type="domain" description="Vps72/YL1 C-terminal" evidence="3">
    <location>
        <begin position="377"/>
        <end position="406"/>
    </location>
</feature>
<protein>
    <recommendedName>
        <fullName evidence="3">Vps72/YL1 C-terminal domain-containing protein</fullName>
    </recommendedName>
</protein>
<dbReference type="Pfam" id="PF05764">
    <property type="entry name" value="YL1"/>
    <property type="match status" value="1"/>
</dbReference>
<feature type="compositionally biased region" description="Basic and acidic residues" evidence="2">
    <location>
        <begin position="93"/>
        <end position="128"/>
    </location>
</feature>
<accession>A0A7S0X1N8</accession>
<feature type="compositionally biased region" description="Basic and acidic residues" evidence="2">
    <location>
        <begin position="50"/>
        <end position="61"/>
    </location>
</feature>
<proteinExistence type="inferred from homology"/>